<gene>
    <name evidence="1" type="ORF">CSHISOI_11342</name>
</gene>
<dbReference type="EMBL" id="PUHP01002916">
    <property type="protein sequence ID" value="TQN64078.1"/>
    <property type="molecule type" value="Genomic_DNA"/>
</dbReference>
<proteinExistence type="predicted"/>
<reference evidence="1 2" key="1">
    <citation type="journal article" date="2019" name="Sci. Rep.">
        <title>Colletotrichum shisoi sp. nov., an anthracnose pathogen of Perilla frutescens in Japan: molecular phylogenetic, morphological and genomic evidence.</title>
        <authorList>
            <person name="Gan P."/>
            <person name="Tsushima A."/>
            <person name="Hiroyama R."/>
            <person name="Narusaka M."/>
            <person name="Takano Y."/>
            <person name="Narusaka Y."/>
            <person name="Kawaradani M."/>
            <person name="Damm U."/>
            <person name="Shirasu K."/>
        </authorList>
    </citation>
    <scope>NUCLEOTIDE SEQUENCE [LARGE SCALE GENOMIC DNA]</scope>
    <source>
        <strain evidence="1 2">PG-2018a</strain>
    </source>
</reference>
<sequence>SAPTSWQKANAASWPTESHLSSCLRAVPLPAFSVARAPESLQRVDTYVLRKDGSSKHQRGLYRLLPMF</sequence>
<evidence type="ECO:0000313" key="1">
    <source>
        <dbReference type="EMBL" id="TQN64078.1"/>
    </source>
</evidence>
<protein>
    <submittedName>
        <fullName evidence="1">Uncharacterized protein</fullName>
    </submittedName>
</protein>
<dbReference type="AlphaFoldDB" id="A0A5Q4BAV6"/>
<name>A0A5Q4BAV6_9PEZI</name>
<keyword evidence="2" id="KW-1185">Reference proteome</keyword>
<organism evidence="1 2">
    <name type="scientific">Colletotrichum shisoi</name>
    <dbReference type="NCBI Taxonomy" id="2078593"/>
    <lineage>
        <taxon>Eukaryota</taxon>
        <taxon>Fungi</taxon>
        <taxon>Dikarya</taxon>
        <taxon>Ascomycota</taxon>
        <taxon>Pezizomycotina</taxon>
        <taxon>Sordariomycetes</taxon>
        <taxon>Hypocreomycetidae</taxon>
        <taxon>Glomerellales</taxon>
        <taxon>Glomerellaceae</taxon>
        <taxon>Colletotrichum</taxon>
        <taxon>Colletotrichum destructivum species complex</taxon>
    </lineage>
</organism>
<evidence type="ECO:0000313" key="2">
    <source>
        <dbReference type="Proteomes" id="UP000326340"/>
    </source>
</evidence>
<accession>A0A5Q4BAV6</accession>
<feature type="non-terminal residue" evidence="1">
    <location>
        <position position="1"/>
    </location>
</feature>
<dbReference type="Proteomes" id="UP000326340">
    <property type="component" value="Unassembled WGS sequence"/>
</dbReference>
<comment type="caution">
    <text evidence="1">The sequence shown here is derived from an EMBL/GenBank/DDBJ whole genome shotgun (WGS) entry which is preliminary data.</text>
</comment>